<evidence type="ECO:0000313" key="11">
    <source>
        <dbReference type="Proteomes" id="UP000075683"/>
    </source>
</evidence>
<dbReference type="Pfam" id="PF07690">
    <property type="entry name" value="MFS_1"/>
    <property type="match status" value="2"/>
</dbReference>
<feature type="domain" description="Major facilitator superfamily (MFS) profile" evidence="8">
    <location>
        <begin position="7"/>
        <end position="384"/>
    </location>
</feature>
<dbReference type="GO" id="GO:0005886">
    <property type="term" value="C:plasma membrane"/>
    <property type="evidence" value="ECO:0007669"/>
    <property type="project" value="UniProtKB-SubCell"/>
</dbReference>
<evidence type="ECO:0000313" key="10">
    <source>
        <dbReference type="EMBL" id="REJ24312.1"/>
    </source>
</evidence>
<feature type="transmembrane region" description="Helical" evidence="7">
    <location>
        <begin position="44"/>
        <end position="61"/>
    </location>
</feature>
<feature type="transmembrane region" description="Helical" evidence="7">
    <location>
        <begin position="296"/>
        <end position="318"/>
    </location>
</feature>
<dbReference type="PROSITE" id="PS50850">
    <property type="entry name" value="MFS"/>
    <property type="match status" value="1"/>
</dbReference>
<keyword evidence="3" id="KW-1003">Cell membrane</keyword>
<dbReference type="SUPFAM" id="SSF103473">
    <property type="entry name" value="MFS general substrate transporter"/>
    <property type="match status" value="1"/>
</dbReference>
<feature type="transmembrane region" description="Helical" evidence="7">
    <location>
        <begin position="131"/>
        <end position="152"/>
    </location>
</feature>
<comment type="subcellular location">
    <subcellularLocation>
        <location evidence="1">Cell membrane</location>
        <topology evidence="1">Multi-pass membrane protein</topology>
    </subcellularLocation>
</comment>
<dbReference type="PANTHER" id="PTHR23521:SF2">
    <property type="entry name" value="TRANSPORTER MFS SUPERFAMILY"/>
    <property type="match status" value="1"/>
</dbReference>
<feature type="transmembrane region" description="Helical" evidence="7">
    <location>
        <begin position="158"/>
        <end position="178"/>
    </location>
</feature>
<comment type="caution">
    <text evidence="9">The sequence shown here is derived from an EMBL/GenBank/DDBJ whole genome shotgun (WGS) entry which is preliminary data.</text>
</comment>
<evidence type="ECO:0000256" key="1">
    <source>
        <dbReference type="ARBA" id="ARBA00004651"/>
    </source>
</evidence>
<feature type="transmembrane region" description="Helical" evidence="7">
    <location>
        <begin position="242"/>
        <end position="260"/>
    </location>
</feature>
<dbReference type="InterPro" id="IPR020846">
    <property type="entry name" value="MFS_dom"/>
</dbReference>
<evidence type="ECO:0000259" key="8">
    <source>
        <dbReference type="PROSITE" id="PS50850"/>
    </source>
</evidence>
<dbReference type="InterPro" id="IPR047200">
    <property type="entry name" value="MFS_YcaD-like"/>
</dbReference>
<evidence type="ECO:0000313" key="12">
    <source>
        <dbReference type="Proteomes" id="UP000257014"/>
    </source>
</evidence>
<keyword evidence="2" id="KW-0813">Transport</keyword>
<evidence type="ECO:0000256" key="4">
    <source>
        <dbReference type="ARBA" id="ARBA00022692"/>
    </source>
</evidence>
<feature type="transmembrane region" description="Helical" evidence="7">
    <location>
        <begin position="73"/>
        <end position="91"/>
    </location>
</feature>
<organism evidence="9 11">
    <name type="scientific">Caldibacillus debilis</name>
    <dbReference type="NCBI Taxonomy" id="301148"/>
    <lineage>
        <taxon>Bacteria</taxon>
        <taxon>Bacillati</taxon>
        <taxon>Bacillota</taxon>
        <taxon>Bacilli</taxon>
        <taxon>Bacillales</taxon>
        <taxon>Bacillaceae</taxon>
        <taxon>Caldibacillus</taxon>
    </lineage>
</organism>
<accession>A0A150LDR7</accession>
<dbReference type="AlphaFoldDB" id="A0A150LDR7"/>
<protein>
    <submittedName>
        <fullName evidence="10">MFS transporter</fullName>
    </submittedName>
</protein>
<evidence type="ECO:0000256" key="2">
    <source>
        <dbReference type="ARBA" id="ARBA00022448"/>
    </source>
</evidence>
<reference evidence="9 11" key="1">
    <citation type="submission" date="2016-01" db="EMBL/GenBank/DDBJ databases">
        <title>Draft Genome Sequences of Seven Thermophilic Sporeformers Isolated from Foods.</title>
        <authorList>
            <person name="Berendsen E.M."/>
            <person name="Wells-Bennik M.H."/>
            <person name="Krawcyk A.O."/>
            <person name="De Jong A."/>
            <person name="Holsappel S."/>
            <person name="Eijlander R.T."/>
            <person name="Kuipers O.P."/>
        </authorList>
    </citation>
    <scope>NUCLEOTIDE SEQUENCE [LARGE SCALE GENOMIC DNA]</scope>
    <source>
        <strain evidence="9 11">B4135</strain>
    </source>
</reference>
<feature type="transmembrane region" description="Helical" evidence="7">
    <location>
        <begin position="360"/>
        <end position="378"/>
    </location>
</feature>
<dbReference type="InterPro" id="IPR005829">
    <property type="entry name" value="Sugar_transporter_CS"/>
</dbReference>
<evidence type="ECO:0000256" key="6">
    <source>
        <dbReference type="ARBA" id="ARBA00023136"/>
    </source>
</evidence>
<dbReference type="InterPro" id="IPR011701">
    <property type="entry name" value="MFS"/>
</dbReference>
<dbReference type="Proteomes" id="UP000075683">
    <property type="component" value="Unassembled WGS sequence"/>
</dbReference>
<dbReference type="Gene3D" id="1.20.1250.20">
    <property type="entry name" value="MFS general substrate transporter like domains"/>
    <property type="match status" value="2"/>
</dbReference>
<keyword evidence="5 7" id="KW-1133">Transmembrane helix</keyword>
<sequence length="390" mass="42637">MTLTRKHIWILTTIVGISGLNQGLLLPLIALLLEEKGVSSTVNGLHATGVYIGILFASLFMEAPLRKYGFRPLILGGGLTVTLCLLSFPLWDSLLFWFLLRFLIGIGDQTLHFATQTWITAYSPAGSRGKIISLYGLFFGIGFAVGPFFLPLLAIHSALPFLVSAALSLAAILTIFLLENQYPEKSGIETYTIRSTLVRFKKVLALAWAPLLPAFGYGVLEASLNSNFPVYGLRIGLEVEKISLILPAFSIGGIVFQLPLGIMSDKYGRRKVLLTVFALGTVLLWIMGMAETSFLALFFCFFLFGMLLGSAYSLSLAFMTDSIPKQFLPAGNLLSGVCFSFGSISGPLICGAFIQYFQSFSYFHFLSLFLLAIFLGLAKKPAPKPESIQK</sequence>
<dbReference type="InterPro" id="IPR036259">
    <property type="entry name" value="MFS_trans_sf"/>
</dbReference>
<reference evidence="10 12" key="2">
    <citation type="submission" date="2018-03" db="EMBL/GenBank/DDBJ databases">
        <authorList>
            <person name="Keele B.F."/>
        </authorList>
    </citation>
    <scope>NUCLEOTIDE SEQUENCE [LARGE SCALE GENOMIC DNA]</scope>
    <source>
        <strain evidence="10">ZCTH4_d</strain>
    </source>
</reference>
<evidence type="ECO:0000256" key="3">
    <source>
        <dbReference type="ARBA" id="ARBA00022475"/>
    </source>
</evidence>
<feature type="transmembrane region" description="Helical" evidence="7">
    <location>
        <begin position="203"/>
        <end position="222"/>
    </location>
</feature>
<feature type="transmembrane region" description="Helical" evidence="7">
    <location>
        <begin position="330"/>
        <end position="354"/>
    </location>
</feature>
<evidence type="ECO:0000256" key="7">
    <source>
        <dbReference type="SAM" id="Phobius"/>
    </source>
</evidence>
<dbReference type="STRING" id="301148.B4135_3560"/>
<dbReference type="GO" id="GO:0022857">
    <property type="term" value="F:transmembrane transporter activity"/>
    <property type="evidence" value="ECO:0007669"/>
    <property type="project" value="InterPro"/>
</dbReference>
<evidence type="ECO:0000256" key="5">
    <source>
        <dbReference type="ARBA" id="ARBA00022989"/>
    </source>
</evidence>
<dbReference type="PATRIC" id="fig|301148.3.peg.1602"/>
<dbReference type="PANTHER" id="PTHR23521">
    <property type="entry name" value="TRANSPORTER MFS SUPERFAMILY"/>
    <property type="match status" value="1"/>
</dbReference>
<feature type="transmembrane region" description="Helical" evidence="7">
    <location>
        <begin position="7"/>
        <end position="32"/>
    </location>
</feature>
<feature type="transmembrane region" description="Helical" evidence="7">
    <location>
        <begin position="272"/>
        <end position="290"/>
    </location>
</feature>
<dbReference type="Proteomes" id="UP000257014">
    <property type="component" value="Unassembled WGS sequence"/>
</dbReference>
<dbReference type="EMBL" id="QEWE01000040">
    <property type="protein sequence ID" value="REJ24312.1"/>
    <property type="molecule type" value="Genomic_DNA"/>
</dbReference>
<dbReference type="PROSITE" id="PS00216">
    <property type="entry name" value="SUGAR_TRANSPORT_1"/>
    <property type="match status" value="1"/>
</dbReference>
<dbReference type="OrthoDB" id="478565at2"/>
<gene>
    <name evidence="9" type="ORF">B4135_3560</name>
    <name evidence="10" type="ORF">C6P37_16235</name>
</gene>
<name>A0A150LDR7_9BACI</name>
<evidence type="ECO:0000313" key="9">
    <source>
        <dbReference type="EMBL" id="KYD10385.1"/>
    </source>
</evidence>
<keyword evidence="4 7" id="KW-0812">Transmembrane</keyword>
<dbReference type="EMBL" id="LQYT01000119">
    <property type="protein sequence ID" value="KYD10385.1"/>
    <property type="molecule type" value="Genomic_DNA"/>
</dbReference>
<proteinExistence type="predicted"/>
<keyword evidence="6 7" id="KW-0472">Membrane</keyword>
<feature type="transmembrane region" description="Helical" evidence="7">
    <location>
        <begin position="97"/>
        <end position="119"/>
    </location>
</feature>
<dbReference type="CDD" id="cd17477">
    <property type="entry name" value="MFS_YcaD_like"/>
    <property type="match status" value="1"/>
</dbReference>